<keyword evidence="1" id="KW-1015">Disulfide bond</keyword>
<name>A0A6L2Q2M7_COPFO</name>
<dbReference type="Gene3D" id="1.10.150.50">
    <property type="entry name" value="Transcription Factor, Ets-1"/>
    <property type="match status" value="1"/>
</dbReference>
<evidence type="ECO:0000256" key="2">
    <source>
        <dbReference type="PROSITE-ProRule" id="PRU00023"/>
    </source>
</evidence>
<dbReference type="SMART" id="SM00248">
    <property type="entry name" value="ANK"/>
    <property type="match status" value="5"/>
</dbReference>
<dbReference type="PROSITE" id="PS01180">
    <property type="entry name" value="CUB"/>
    <property type="match status" value="1"/>
</dbReference>
<dbReference type="Gene3D" id="2.60.120.290">
    <property type="entry name" value="Spermadhesin, CUB domain"/>
    <property type="match status" value="1"/>
</dbReference>
<keyword evidence="6" id="KW-1185">Reference proteome</keyword>
<evidence type="ECO:0000256" key="3">
    <source>
        <dbReference type="PROSITE-ProRule" id="PRU00059"/>
    </source>
</evidence>
<feature type="repeat" description="ANK" evidence="2">
    <location>
        <begin position="740"/>
        <end position="775"/>
    </location>
</feature>
<feature type="repeat" description="ANK" evidence="2">
    <location>
        <begin position="636"/>
        <end position="668"/>
    </location>
</feature>
<dbReference type="InterPro" id="IPR001660">
    <property type="entry name" value="SAM"/>
</dbReference>
<accession>A0A6L2Q2M7</accession>
<evidence type="ECO:0000259" key="4">
    <source>
        <dbReference type="PROSITE" id="PS01180"/>
    </source>
</evidence>
<dbReference type="InterPro" id="IPR035914">
    <property type="entry name" value="Sperma_CUB_dom_sf"/>
</dbReference>
<dbReference type="Pfam" id="PF12796">
    <property type="entry name" value="Ank_2"/>
    <property type="match status" value="1"/>
</dbReference>
<sequence>MDIVQYSLEAERIVIFISHLTTDIASLPERKFLPEILRNVNTRKEVDFLTKWVLMDVSSAEVTPMLCYRMSAVLGNARRTGHANADHAVCCLTPVHRVNSNFEQLDLKRLKRVRSDFVRMACLLLLISSIILLHETCQARLEFAENSTDRDQRNILLYQSLFMPPRRQQSNKNANSNTDEDSAAAATRIESMACRALDGTTGMCYSKSECTDLDGRSVGQCDDDAGDDGPVCCIVEKSCRNITKQAISYFVNPSYPDRDHLGSFCDYRIDVTNKNVCQVRLDLEEFSMLGPHTTMGICRSDRFVAMTSLPNGIGISELCGENAGQHLYVPVDATVGSTSLSIMIMTSGTKAYQWRIRATQIDCKATPELVAPNGCLQYHTDLSGNIKSFNYDPADGGHYQSNLDYAICIQRSPNTCRVEFNQHENSVFWINSADGMYLEEGVGRAGTAACDLNSHDYLYIQGGRDGSDGQPGGSFSEPTEEKFCGRSLSGLAVTESADHMRSGYVLDPPDNNTLASTVTSYAAGPIILRFHSDENTEPDQELGFDITYQQLDSSGECIMAKKFNFKPAGFSSDEDTSDEEGFSFADPIKPSRSRIQTQTALVNDRDLLRMAALNGNVPVLQSLIEDKSLPVDIILHGWTPLMFAASNCEYDAMKYLIEKGANPDFHQNCYTVLMSACACRKQTQDMHLKCVRLLLDSGAVVNSRQRNGMTPLMMACREGSAKIVEELIKRNADINAQDVMGWTPLIWSVHHSKQEEMEIVSLLINAGADVTIKCGRHQTAHTHALNLGYHHIAVQIPTSDSDVTMSLKTEPVPTKVDLWEDLKDNLCGVNGNKWVLWQDIARSLDQLGMFRRYGRRFKESQMDFIKFLTLTEDELEALSVIPVHRKCLLDTIRKLHLRPWKDKSVDMRSIKNMQNEYRMVDEIKFIASLARQISMIRASVAYVRIHTSASYEGEPDFKVEDLHLKMESTLSKAKALHKELKCYKHYITSSLRDQKYPPDWIRPDANIKKLHYPLIATAMV</sequence>
<dbReference type="OrthoDB" id="6337346at2759"/>
<protein>
    <recommendedName>
        <fullName evidence="4">CUB domain-containing protein</fullName>
    </recommendedName>
</protein>
<dbReference type="Pfam" id="PF13606">
    <property type="entry name" value="Ank_3"/>
    <property type="match status" value="1"/>
</dbReference>
<comment type="caution">
    <text evidence="3">Lacks conserved residue(s) required for the propagation of feature annotation.</text>
</comment>
<evidence type="ECO:0000313" key="6">
    <source>
        <dbReference type="Proteomes" id="UP000502823"/>
    </source>
</evidence>
<dbReference type="Pfam" id="PF00536">
    <property type="entry name" value="SAM_1"/>
    <property type="match status" value="1"/>
</dbReference>
<dbReference type="SUPFAM" id="SSF48403">
    <property type="entry name" value="Ankyrin repeat"/>
    <property type="match status" value="1"/>
</dbReference>
<dbReference type="InterPro" id="IPR013761">
    <property type="entry name" value="SAM/pointed_sf"/>
</dbReference>
<reference evidence="6" key="1">
    <citation type="submission" date="2020-01" db="EMBL/GenBank/DDBJ databases">
        <title>Draft genome sequence of the Termite Coptotermes fromosanus.</title>
        <authorList>
            <person name="Itakura S."/>
            <person name="Yosikawa Y."/>
            <person name="Umezawa K."/>
        </authorList>
    </citation>
    <scope>NUCLEOTIDE SEQUENCE [LARGE SCALE GENOMIC DNA]</scope>
</reference>
<dbReference type="AlphaFoldDB" id="A0A6L2Q2M7"/>
<evidence type="ECO:0000256" key="1">
    <source>
        <dbReference type="ARBA" id="ARBA00023157"/>
    </source>
</evidence>
<proteinExistence type="predicted"/>
<dbReference type="PANTHER" id="PTHR33236">
    <property type="entry name" value="INTRAFLAGELLAR TRANSPORT PROTEIN 122 FAMILY PROTEIN-RELATED"/>
    <property type="match status" value="1"/>
</dbReference>
<organism evidence="5 6">
    <name type="scientific">Coptotermes formosanus</name>
    <name type="common">Formosan subterranean termite</name>
    <dbReference type="NCBI Taxonomy" id="36987"/>
    <lineage>
        <taxon>Eukaryota</taxon>
        <taxon>Metazoa</taxon>
        <taxon>Ecdysozoa</taxon>
        <taxon>Arthropoda</taxon>
        <taxon>Hexapoda</taxon>
        <taxon>Insecta</taxon>
        <taxon>Pterygota</taxon>
        <taxon>Neoptera</taxon>
        <taxon>Polyneoptera</taxon>
        <taxon>Dictyoptera</taxon>
        <taxon>Blattodea</taxon>
        <taxon>Blattoidea</taxon>
        <taxon>Termitoidae</taxon>
        <taxon>Rhinotermitidae</taxon>
        <taxon>Coptotermes</taxon>
    </lineage>
</organism>
<comment type="caution">
    <text evidence="5">The sequence shown here is derived from an EMBL/GenBank/DDBJ whole genome shotgun (WGS) entry which is preliminary data.</text>
</comment>
<feature type="domain" description="CUB" evidence="4">
    <location>
        <begin position="239"/>
        <end position="366"/>
    </location>
</feature>
<dbReference type="PRINTS" id="PR01415">
    <property type="entry name" value="ANKYRIN"/>
</dbReference>
<dbReference type="Pfam" id="PF26080">
    <property type="entry name" value="CUB_animal"/>
    <property type="match status" value="1"/>
</dbReference>
<dbReference type="InterPro" id="IPR058698">
    <property type="entry name" value="CUB_metazoa"/>
</dbReference>
<dbReference type="Proteomes" id="UP000502823">
    <property type="component" value="Unassembled WGS sequence"/>
</dbReference>
<dbReference type="InterPro" id="IPR000859">
    <property type="entry name" value="CUB_dom"/>
</dbReference>
<dbReference type="InParanoid" id="A0A6L2Q2M7"/>
<dbReference type="InterPro" id="IPR002110">
    <property type="entry name" value="Ankyrin_rpt"/>
</dbReference>
<dbReference type="Gene3D" id="1.25.40.20">
    <property type="entry name" value="Ankyrin repeat-containing domain"/>
    <property type="match status" value="1"/>
</dbReference>
<feature type="non-terminal residue" evidence="5">
    <location>
        <position position="1020"/>
    </location>
</feature>
<gene>
    <name evidence="5" type="ORF">Cfor_08078</name>
</gene>
<dbReference type="PROSITE" id="PS50297">
    <property type="entry name" value="ANK_REP_REGION"/>
    <property type="match status" value="2"/>
</dbReference>
<dbReference type="InterPro" id="IPR036770">
    <property type="entry name" value="Ankyrin_rpt-contain_sf"/>
</dbReference>
<keyword evidence="2" id="KW-0040">ANK repeat</keyword>
<evidence type="ECO:0000313" key="5">
    <source>
        <dbReference type="EMBL" id="GFG36107.1"/>
    </source>
</evidence>
<dbReference type="PROSITE" id="PS50088">
    <property type="entry name" value="ANK_REPEAT"/>
    <property type="match status" value="3"/>
</dbReference>
<dbReference type="EMBL" id="BLKM01000605">
    <property type="protein sequence ID" value="GFG36107.1"/>
    <property type="molecule type" value="Genomic_DNA"/>
</dbReference>
<dbReference type="PANTHER" id="PTHR33236:SF12">
    <property type="entry name" value="CUB DOMAIN-CONTAINING PROTEIN-RELATED"/>
    <property type="match status" value="1"/>
</dbReference>
<feature type="repeat" description="ANK" evidence="2">
    <location>
        <begin position="707"/>
        <end position="739"/>
    </location>
</feature>